<evidence type="ECO:0000313" key="3">
    <source>
        <dbReference type="Proteomes" id="UP000008744"/>
    </source>
</evidence>
<reference evidence="2 3" key="1">
    <citation type="journal article" date="2007" name="Nature">
        <title>Evolution of genes and genomes on the Drosophila phylogeny.</title>
        <authorList>
            <consortium name="Drosophila 12 Genomes Consortium"/>
            <person name="Clark A.G."/>
            <person name="Eisen M.B."/>
            <person name="Smith D.R."/>
            <person name="Bergman C.M."/>
            <person name="Oliver B."/>
            <person name="Markow T.A."/>
            <person name="Kaufman T.C."/>
            <person name="Kellis M."/>
            <person name="Gelbart W."/>
            <person name="Iyer V.N."/>
            <person name="Pollard D.A."/>
            <person name="Sackton T.B."/>
            <person name="Larracuente A.M."/>
            <person name="Singh N.D."/>
            <person name="Abad J.P."/>
            <person name="Abt D.N."/>
            <person name="Adryan B."/>
            <person name="Aguade M."/>
            <person name="Akashi H."/>
            <person name="Anderson W.W."/>
            <person name="Aquadro C.F."/>
            <person name="Ardell D.H."/>
            <person name="Arguello R."/>
            <person name="Artieri C.G."/>
            <person name="Barbash D.A."/>
            <person name="Barker D."/>
            <person name="Barsanti P."/>
            <person name="Batterham P."/>
            <person name="Batzoglou S."/>
            <person name="Begun D."/>
            <person name="Bhutkar A."/>
            <person name="Blanco E."/>
            <person name="Bosak S.A."/>
            <person name="Bradley R.K."/>
            <person name="Brand A.D."/>
            <person name="Brent M.R."/>
            <person name="Brooks A.N."/>
            <person name="Brown R.H."/>
            <person name="Butlin R.K."/>
            <person name="Caggese C."/>
            <person name="Calvi B.R."/>
            <person name="Bernardo de Carvalho A."/>
            <person name="Caspi A."/>
            <person name="Castrezana S."/>
            <person name="Celniker S.E."/>
            <person name="Chang J.L."/>
            <person name="Chapple C."/>
            <person name="Chatterji S."/>
            <person name="Chinwalla A."/>
            <person name="Civetta A."/>
            <person name="Clifton S.W."/>
            <person name="Comeron J.M."/>
            <person name="Costello J.C."/>
            <person name="Coyne J.A."/>
            <person name="Daub J."/>
            <person name="David R.G."/>
            <person name="Delcher A.L."/>
            <person name="Delehaunty K."/>
            <person name="Do C.B."/>
            <person name="Ebling H."/>
            <person name="Edwards K."/>
            <person name="Eickbush T."/>
            <person name="Evans J.D."/>
            <person name="Filipski A."/>
            <person name="Findeiss S."/>
            <person name="Freyhult E."/>
            <person name="Fulton L."/>
            <person name="Fulton R."/>
            <person name="Garcia A.C."/>
            <person name="Gardiner A."/>
            <person name="Garfield D.A."/>
            <person name="Garvin B.E."/>
            <person name="Gibson G."/>
            <person name="Gilbert D."/>
            <person name="Gnerre S."/>
            <person name="Godfrey J."/>
            <person name="Good R."/>
            <person name="Gotea V."/>
            <person name="Gravely B."/>
            <person name="Greenberg A.J."/>
            <person name="Griffiths-Jones S."/>
            <person name="Gross S."/>
            <person name="Guigo R."/>
            <person name="Gustafson E.A."/>
            <person name="Haerty W."/>
            <person name="Hahn M.W."/>
            <person name="Halligan D.L."/>
            <person name="Halpern A.L."/>
            <person name="Halter G.M."/>
            <person name="Han M.V."/>
            <person name="Heger A."/>
            <person name="Hillier L."/>
            <person name="Hinrichs A.S."/>
            <person name="Holmes I."/>
            <person name="Hoskins R.A."/>
            <person name="Hubisz M.J."/>
            <person name="Hultmark D."/>
            <person name="Huntley M.A."/>
            <person name="Jaffe D.B."/>
            <person name="Jagadeeshan S."/>
            <person name="Jeck W.R."/>
            <person name="Johnson J."/>
            <person name="Jones C.D."/>
            <person name="Jordan W.C."/>
            <person name="Karpen G.H."/>
            <person name="Kataoka E."/>
            <person name="Keightley P.D."/>
            <person name="Kheradpour P."/>
            <person name="Kirkness E.F."/>
            <person name="Koerich L.B."/>
            <person name="Kristiansen K."/>
            <person name="Kudrna D."/>
            <person name="Kulathinal R.J."/>
            <person name="Kumar S."/>
            <person name="Kwok R."/>
            <person name="Lander E."/>
            <person name="Langley C.H."/>
            <person name="Lapoint R."/>
            <person name="Lazzaro B.P."/>
            <person name="Lee S.J."/>
            <person name="Levesque L."/>
            <person name="Li R."/>
            <person name="Lin C.F."/>
            <person name="Lin M.F."/>
            <person name="Lindblad-Toh K."/>
            <person name="Llopart A."/>
            <person name="Long M."/>
            <person name="Low L."/>
            <person name="Lozovsky E."/>
            <person name="Lu J."/>
            <person name="Luo M."/>
            <person name="Machado C.A."/>
            <person name="Makalowski W."/>
            <person name="Marzo M."/>
            <person name="Matsuda M."/>
            <person name="Matzkin L."/>
            <person name="McAllister B."/>
            <person name="McBride C.S."/>
            <person name="McKernan B."/>
            <person name="McKernan K."/>
            <person name="Mendez-Lago M."/>
            <person name="Minx P."/>
            <person name="Mollenhauer M.U."/>
            <person name="Montooth K."/>
            <person name="Mount S.M."/>
            <person name="Mu X."/>
            <person name="Myers E."/>
            <person name="Negre B."/>
            <person name="Newfeld S."/>
            <person name="Nielsen R."/>
            <person name="Noor M.A."/>
            <person name="O'Grady P."/>
            <person name="Pachter L."/>
            <person name="Papaceit M."/>
            <person name="Parisi M.J."/>
            <person name="Parisi M."/>
            <person name="Parts L."/>
            <person name="Pedersen J.S."/>
            <person name="Pesole G."/>
            <person name="Phillippy A.M."/>
            <person name="Ponting C.P."/>
            <person name="Pop M."/>
            <person name="Porcelli D."/>
            <person name="Powell J.R."/>
            <person name="Prohaska S."/>
            <person name="Pruitt K."/>
            <person name="Puig M."/>
            <person name="Quesneville H."/>
            <person name="Ram K.R."/>
            <person name="Rand D."/>
            <person name="Rasmussen M.D."/>
            <person name="Reed L.K."/>
            <person name="Reenan R."/>
            <person name="Reily A."/>
            <person name="Remington K.A."/>
            <person name="Rieger T.T."/>
            <person name="Ritchie M.G."/>
            <person name="Robin C."/>
            <person name="Rogers Y.H."/>
            <person name="Rohde C."/>
            <person name="Rozas J."/>
            <person name="Rubenfield M.J."/>
            <person name="Ruiz A."/>
            <person name="Russo S."/>
            <person name="Salzberg S.L."/>
            <person name="Sanchez-Gracia A."/>
            <person name="Saranga D.J."/>
            <person name="Sato H."/>
            <person name="Schaeffer S.W."/>
            <person name="Schatz M.C."/>
            <person name="Schlenke T."/>
            <person name="Schwartz R."/>
            <person name="Segarra C."/>
            <person name="Singh R.S."/>
            <person name="Sirot L."/>
            <person name="Sirota M."/>
            <person name="Sisneros N.B."/>
            <person name="Smith C.D."/>
            <person name="Smith T.F."/>
            <person name="Spieth J."/>
            <person name="Stage D.E."/>
            <person name="Stark A."/>
            <person name="Stephan W."/>
            <person name="Strausberg R.L."/>
            <person name="Strempel S."/>
            <person name="Sturgill D."/>
            <person name="Sutton G."/>
            <person name="Sutton G.G."/>
            <person name="Tao W."/>
            <person name="Teichmann S."/>
            <person name="Tobari Y.N."/>
            <person name="Tomimura Y."/>
            <person name="Tsolas J.M."/>
            <person name="Valente V.L."/>
            <person name="Venter E."/>
            <person name="Venter J.C."/>
            <person name="Vicario S."/>
            <person name="Vieira F.G."/>
            <person name="Vilella A.J."/>
            <person name="Villasante A."/>
            <person name="Walenz B."/>
            <person name="Wang J."/>
            <person name="Wasserman M."/>
            <person name="Watts T."/>
            <person name="Wilson D."/>
            <person name="Wilson R.K."/>
            <person name="Wing R.A."/>
            <person name="Wolfner M.F."/>
            <person name="Wong A."/>
            <person name="Wong G.K."/>
            <person name="Wu C.I."/>
            <person name="Wu G."/>
            <person name="Yamamoto D."/>
            <person name="Yang H.P."/>
            <person name="Yang S.P."/>
            <person name="Yorke J.A."/>
            <person name="Yoshida K."/>
            <person name="Zdobnov E."/>
            <person name="Zhang P."/>
            <person name="Zhang Y."/>
            <person name="Zimin A.V."/>
            <person name="Baldwin J."/>
            <person name="Abdouelleil A."/>
            <person name="Abdulkadir J."/>
            <person name="Abebe A."/>
            <person name="Abera B."/>
            <person name="Abreu J."/>
            <person name="Acer S.C."/>
            <person name="Aftuck L."/>
            <person name="Alexander A."/>
            <person name="An P."/>
            <person name="Anderson E."/>
            <person name="Anderson S."/>
            <person name="Arachi H."/>
            <person name="Azer M."/>
            <person name="Bachantsang P."/>
            <person name="Barry A."/>
            <person name="Bayul T."/>
            <person name="Berlin A."/>
            <person name="Bessette D."/>
            <person name="Bloom T."/>
            <person name="Blye J."/>
            <person name="Boguslavskiy L."/>
            <person name="Bonnet C."/>
            <person name="Boukhgalter B."/>
            <person name="Bourzgui I."/>
            <person name="Brown A."/>
            <person name="Cahill P."/>
            <person name="Channer S."/>
            <person name="Cheshatsang Y."/>
            <person name="Chuda L."/>
            <person name="Citroen M."/>
            <person name="Collymore A."/>
            <person name="Cooke P."/>
            <person name="Costello M."/>
            <person name="D'Aco K."/>
            <person name="Daza R."/>
            <person name="De Haan G."/>
            <person name="DeGray S."/>
            <person name="DeMaso C."/>
            <person name="Dhargay N."/>
            <person name="Dooley K."/>
            <person name="Dooley E."/>
            <person name="Doricent M."/>
            <person name="Dorje P."/>
            <person name="Dorjee K."/>
            <person name="Dupes A."/>
            <person name="Elong R."/>
            <person name="Falk J."/>
            <person name="Farina A."/>
            <person name="Faro S."/>
            <person name="Ferguson D."/>
            <person name="Fisher S."/>
            <person name="Foley C.D."/>
            <person name="Franke A."/>
            <person name="Friedrich D."/>
            <person name="Gadbois L."/>
            <person name="Gearin G."/>
            <person name="Gearin C.R."/>
            <person name="Giannoukos G."/>
            <person name="Goode T."/>
            <person name="Graham J."/>
            <person name="Grandbois E."/>
            <person name="Grewal S."/>
            <person name="Gyaltsen K."/>
            <person name="Hafez N."/>
            <person name="Hagos B."/>
            <person name="Hall J."/>
            <person name="Henson C."/>
            <person name="Hollinger A."/>
            <person name="Honan T."/>
            <person name="Huard M.D."/>
            <person name="Hughes L."/>
            <person name="Hurhula B."/>
            <person name="Husby M.E."/>
            <person name="Kamat A."/>
            <person name="Kanga B."/>
            <person name="Kashin S."/>
            <person name="Khazanovich D."/>
            <person name="Kisner P."/>
            <person name="Lance K."/>
            <person name="Lara M."/>
            <person name="Lee W."/>
            <person name="Lennon N."/>
            <person name="Letendre F."/>
            <person name="LeVine R."/>
            <person name="Lipovsky A."/>
            <person name="Liu X."/>
            <person name="Liu J."/>
            <person name="Liu S."/>
            <person name="Lokyitsang T."/>
            <person name="Lokyitsang Y."/>
            <person name="Lubonja R."/>
            <person name="Lui A."/>
            <person name="MacDonald P."/>
            <person name="Magnisalis V."/>
            <person name="Maru K."/>
            <person name="Matthews C."/>
            <person name="McCusker W."/>
            <person name="McDonough S."/>
            <person name="Mehta T."/>
            <person name="Meldrim J."/>
            <person name="Meneus L."/>
            <person name="Mihai O."/>
            <person name="Mihalev A."/>
            <person name="Mihova T."/>
            <person name="Mittelman R."/>
            <person name="Mlenga V."/>
            <person name="Montmayeur A."/>
            <person name="Mulrain L."/>
            <person name="Navidi A."/>
            <person name="Naylor J."/>
            <person name="Negash T."/>
            <person name="Nguyen T."/>
            <person name="Nguyen N."/>
            <person name="Nicol R."/>
            <person name="Norbu C."/>
            <person name="Norbu N."/>
            <person name="Novod N."/>
            <person name="O'Neill B."/>
            <person name="Osman S."/>
            <person name="Markiewicz E."/>
            <person name="Oyono O.L."/>
            <person name="Patti C."/>
            <person name="Phunkhang P."/>
            <person name="Pierre F."/>
            <person name="Priest M."/>
            <person name="Raghuraman S."/>
            <person name="Rege F."/>
            <person name="Reyes R."/>
            <person name="Rise C."/>
            <person name="Rogov P."/>
            <person name="Ross K."/>
            <person name="Ryan E."/>
            <person name="Settipalli S."/>
            <person name="Shea T."/>
            <person name="Sherpa N."/>
            <person name="Shi L."/>
            <person name="Shih D."/>
            <person name="Sparrow T."/>
            <person name="Spaulding J."/>
            <person name="Stalker J."/>
            <person name="Stange-Thomann N."/>
            <person name="Stavropoulos S."/>
            <person name="Stone C."/>
            <person name="Strader C."/>
            <person name="Tesfaye S."/>
            <person name="Thomson T."/>
            <person name="Thoulutsang Y."/>
            <person name="Thoulutsang D."/>
            <person name="Topham K."/>
            <person name="Topping I."/>
            <person name="Tsamla T."/>
            <person name="Vassiliev H."/>
            <person name="Vo A."/>
            <person name="Wangchuk T."/>
            <person name="Wangdi T."/>
            <person name="Weiand M."/>
            <person name="Wilkinson J."/>
            <person name="Wilson A."/>
            <person name="Yadav S."/>
            <person name="Young G."/>
            <person name="Yu Q."/>
            <person name="Zembek L."/>
            <person name="Zhong D."/>
            <person name="Zimmer A."/>
            <person name="Zwirko Z."/>
            <person name="Jaffe D.B."/>
            <person name="Alvarez P."/>
            <person name="Brockman W."/>
            <person name="Butler J."/>
            <person name="Chin C."/>
            <person name="Gnerre S."/>
            <person name="Grabherr M."/>
            <person name="Kleber M."/>
            <person name="Mauceli E."/>
            <person name="MacCallum I."/>
        </authorList>
    </citation>
    <scope>NUCLEOTIDE SEQUENCE [LARGE SCALE GENOMIC DNA]</scope>
    <source>
        <strain evidence="3">MSH-3 / Tucson 14011-0111.49</strain>
    </source>
</reference>
<name>B4GYE7_DROPE</name>
<dbReference type="AlphaFoldDB" id="B4GYE7"/>
<accession>B4GYE7</accession>
<dbReference type="EMBL" id="CH479197">
    <property type="protein sequence ID" value="EDW27803.1"/>
    <property type="molecule type" value="Genomic_DNA"/>
</dbReference>
<organism evidence="3">
    <name type="scientific">Drosophila persimilis</name>
    <name type="common">Fruit fly</name>
    <dbReference type="NCBI Taxonomy" id="7234"/>
    <lineage>
        <taxon>Eukaryota</taxon>
        <taxon>Metazoa</taxon>
        <taxon>Ecdysozoa</taxon>
        <taxon>Arthropoda</taxon>
        <taxon>Hexapoda</taxon>
        <taxon>Insecta</taxon>
        <taxon>Pterygota</taxon>
        <taxon>Neoptera</taxon>
        <taxon>Endopterygota</taxon>
        <taxon>Diptera</taxon>
        <taxon>Brachycera</taxon>
        <taxon>Muscomorpha</taxon>
        <taxon>Ephydroidea</taxon>
        <taxon>Drosophilidae</taxon>
        <taxon>Drosophila</taxon>
        <taxon>Sophophora</taxon>
    </lineage>
</organism>
<evidence type="ECO:0000313" key="2">
    <source>
        <dbReference type="EMBL" id="EDW27803.1"/>
    </source>
</evidence>
<sequence length="144" mass="16642">MKWFQVTIDMILVLSFISSTADACLYPGSSGALQQLEEHPKELMLEAEWLLGVCGPDFERMWQAFVRVHNGSCRGLPGRYELCEEKHQHLENSDGTIPQPLKKQLTWEETQEPYYRNNFDSAFDNVILNCSKPFNHSPYNKSEN</sequence>
<proteinExistence type="predicted"/>
<keyword evidence="3" id="KW-1185">Reference proteome</keyword>
<gene>
    <name evidence="2" type="primary">Dper\GL19904</name>
    <name evidence="2" type="ORF">Dper_GL19904</name>
</gene>
<protein>
    <submittedName>
        <fullName evidence="2">GL19904</fullName>
    </submittedName>
</protein>
<feature type="signal peptide" evidence="1">
    <location>
        <begin position="1"/>
        <end position="23"/>
    </location>
</feature>
<dbReference type="Proteomes" id="UP000008744">
    <property type="component" value="Unassembled WGS sequence"/>
</dbReference>
<dbReference type="HOGENOM" id="CLU_1798460_0_0_1"/>
<evidence type="ECO:0000256" key="1">
    <source>
        <dbReference type="SAM" id="SignalP"/>
    </source>
</evidence>
<feature type="chain" id="PRO_5002807674" evidence="1">
    <location>
        <begin position="24"/>
        <end position="144"/>
    </location>
</feature>
<keyword evidence="1" id="KW-0732">Signal</keyword>